<dbReference type="Gramene" id="ORUFI02G24280.1">
    <property type="protein sequence ID" value="ORUFI02G24280.1"/>
    <property type="gene ID" value="ORUFI02G24280"/>
</dbReference>
<dbReference type="HOGENOM" id="CLU_1790081_0_0_1"/>
<keyword evidence="1" id="KW-0812">Transmembrane</keyword>
<reference evidence="3" key="1">
    <citation type="submission" date="2013-06" db="EMBL/GenBank/DDBJ databases">
        <authorList>
            <person name="Zhao Q."/>
        </authorList>
    </citation>
    <scope>NUCLEOTIDE SEQUENCE</scope>
    <source>
        <strain evidence="3">cv. W1943</strain>
    </source>
</reference>
<dbReference type="AlphaFoldDB" id="A0A0E0NHD1"/>
<name>A0A0E0NHD1_ORYRU</name>
<sequence>MSRYSKTGGKENKTSCLLAVDASVREDHELADAARKALGVALALGGAAVHVMLGVYGALNSVLIVAQSGPASPSSSSRTLRLEKKPARVLNTDDSPLCRCRRSQSEGCEGSVVDEAVRRVAVVDVAEVGKFDVEVAEPQGAHGAP</sequence>
<evidence type="ECO:0000313" key="3">
    <source>
        <dbReference type="Proteomes" id="UP000008022"/>
    </source>
</evidence>
<feature type="transmembrane region" description="Helical" evidence="1">
    <location>
        <begin position="37"/>
        <end position="59"/>
    </location>
</feature>
<keyword evidence="1" id="KW-1133">Transmembrane helix</keyword>
<reference evidence="2" key="2">
    <citation type="submission" date="2015-06" db="UniProtKB">
        <authorList>
            <consortium name="EnsemblPlants"/>
        </authorList>
    </citation>
    <scope>IDENTIFICATION</scope>
</reference>
<dbReference type="EnsemblPlants" id="ORUFI02G24280.1">
    <property type="protein sequence ID" value="ORUFI02G24280.1"/>
    <property type="gene ID" value="ORUFI02G24280"/>
</dbReference>
<keyword evidence="1" id="KW-0472">Membrane</keyword>
<keyword evidence="3" id="KW-1185">Reference proteome</keyword>
<proteinExistence type="predicted"/>
<dbReference type="Proteomes" id="UP000008022">
    <property type="component" value="Unassembled WGS sequence"/>
</dbReference>
<accession>A0A0E0NHD1</accession>
<evidence type="ECO:0000256" key="1">
    <source>
        <dbReference type="SAM" id="Phobius"/>
    </source>
</evidence>
<organism evidence="2 3">
    <name type="scientific">Oryza rufipogon</name>
    <name type="common">Brownbeard rice</name>
    <name type="synonym">Asian wild rice</name>
    <dbReference type="NCBI Taxonomy" id="4529"/>
    <lineage>
        <taxon>Eukaryota</taxon>
        <taxon>Viridiplantae</taxon>
        <taxon>Streptophyta</taxon>
        <taxon>Embryophyta</taxon>
        <taxon>Tracheophyta</taxon>
        <taxon>Spermatophyta</taxon>
        <taxon>Magnoliopsida</taxon>
        <taxon>Liliopsida</taxon>
        <taxon>Poales</taxon>
        <taxon>Poaceae</taxon>
        <taxon>BOP clade</taxon>
        <taxon>Oryzoideae</taxon>
        <taxon>Oryzeae</taxon>
        <taxon>Oryzinae</taxon>
        <taxon>Oryza</taxon>
    </lineage>
</organism>
<evidence type="ECO:0000313" key="2">
    <source>
        <dbReference type="EnsemblPlants" id="ORUFI02G24280.1"/>
    </source>
</evidence>
<protein>
    <submittedName>
        <fullName evidence="2">Uncharacterized protein</fullName>
    </submittedName>
</protein>